<evidence type="ECO:0000256" key="1">
    <source>
        <dbReference type="SAM" id="MobiDB-lite"/>
    </source>
</evidence>
<name>A0A166KTK2_9AGAM</name>
<protein>
    <submittedName>
        <fullName evidence="2">Uncharacterized protein</fullName>
    </submittedName>
</protein>
<feature type="region of interest" description="Disordered" evidence="1">
    <location>
        <begin position="966"/>
        <end position="1008"/>
    </location>
</feature>
<feature type="compositionally biased region" description="Polar residues" evidence="1">
    <location>
        <begin position="1457"/>
        <end position="1471"/>
    </location>
</feature>
<gene>
    <name evidence="2" type="ORF">FIBSPDRAFT_931238</name>
</gene>
<feature type="compositionally biased region" description="Acidic residues" evidence="1">
    <location>
        <begin position="551"/>
        <end position="569"/>
    </location>
</feature>
<feature type="compositionally biased region" description="Basic residues" evidence="1">
    <location>
        <begin position="1523"/>
        <end position="1534"/>
    </location>
</feature>
<sequence>MVSAIPGVIVSNWDNWSARSRIAKLRQWIEDVEWTFVMKVASVRIIGYLASDSETLYHVIIRGRTWYQCRGALAIAAGCSPGFLMVNLPIVFCVILWDFQVVFVQFHNGINEWRYIVHCSQVLASVLRGDFIDVFCESLFHREYDSALFAIGTVLVNIGEVSRGSSAPLATLQFNLLKPRNHNKLPMDTDDHNSDSLVQQRKGRKAASQLRYYQRNKTQEQGKARTRAAIKRRAMIAGPPMIPLPAITFPPPSPLLSPTSVYPVSDMVSAIPGVIVSNWDNWSARSRIAKLRQWIEDVEWTYGKLHLWNMEFTDEYTKSLRPPATVSSSWLELNAAKARIGRSVLAYLVRVMDGEVSNDINEWRDLSLQVHQLASSLHQAVVGLERSIQECGYPESPPRMSGKMVLNSMIALAQQRWLGFAFVPSRSSSPKLAYLFYTMASPKNPTSRKPAPHPQVANARRSAARATPRASVGLKVKRAVRAGKSKPVKAAGKHGPRDHFQGAEKEYLLSRLPDYQAAVKNGKPGLMCLSIGRDLVHKFGDVAFHLKATEGDAEDADSDEDAGADADAEVVDDDDELEAMGVGSETNPQTLTQAAADLHASRLQVLSKKLSQWFRRVLKAQNSVLAPTIAAASEVDNPYVSLLSINTVPPPCRKSIGSYYMHEFYASRVRHEYDQVYAKCCEEWDAAVRRNETPKAVTRKVMEGESAEFMADLQARNDSEFDVRMQTWRDGKTAPTTPQQYHKHSQLQSAAAHVLPVAETIAKLMGAIVTIFIVGPIPDKNGVIENRSISVNHPGGTSGKTWAEFDPMGFKRAEDSFIQYGIANYTQEECRRRVLSDDCQIMVEKRAARESIHGVDDLLKMDVATSEHAPPLFFLSPISESDPHAALQSPLFSPSPIADPLRLSTGSQHLLPPSPIAGPVSSSADFQQEALSALDRSLNGRPPISPLRSVSNMDEPMLFAQSQLLQSAPASTEPPLSPIPQPVRPLTRRPRRSTDTQAREQKDELPLLDQGWSISRKTPRKFGERSQSRPALTYRVNRAYDTADDIYAGMRDEEEEAAVDLSISAGRSNGALGMSPNITYSPSPGRPSAQRFPFTFNAPSRCLFPPLSLSRPAATYAGRKRTIMSSPIRNLTYETPTSKRQRSGVSHSSPSYGRDRNALADADKHPSLASFLICDPSNHSLTPQSPIRAQKVAPLSLSWPTASPIPVSSPLPSSPPTASSPLAQQAAPNHWSSLLVNTYDYAVTDSHTWGGGKEWIDLVTKEWIDLVTMVMEFLAPLTENGQYPAVTGPELTMVRPPEVLSWQNKNRPFEDMHIANLPIFITLWWAWWSLMQPPSRIAADTSVLAESSYAMDWSPLRQPGQNGLALVVMTLRWWGVQSNASREWQEAFADVTSAILCMTDSLGDSAVKQGTKPNAFKDLLAPEGPYAYDTSTTKRKRSGTQVTTSKPRNQRRVVSTMPATSTSQASATQRRVSAPIGRKANPIPKPKSAKHSWSWAPTTSSPQAGGDQADDNEMLEILPRETRAHKRKRVEQHE</sequence>
<dbReference type="EMBL" id="KV417541">
    <property type="protein sequence ID" value="KZP22239.1"/>
    <property type="molecule type" value="Genomic_DNA"/>
</dbReference>
<feature type="compositionally biased region" description="Polar residues" evidence="1">
    <location>
        <begin position="1127"/>
        <end position="1151"/>
    </location>
</feature>
<evidence type="ECO:0000313" key="3">
    <source>
        <dbReference type="Proteomes" id="UP000076532"/>
    </source>
</evidence>
<dbReference type="Proteomes" id="UP000076532">
    <property type="component" value="Unassembled WGS sequence"/>
</dbReference>
<proteinExistence type="predicted"/>
<dbReference type="OrthoDB" id="2732771at2759"/>
<feature type="compositionally biased region" description="Basic and acidic residues" evidence="1">
    <location>
        <begin position="992"/>
        <end position="1005"/>
    </location>
</feature>
<accession>A0A166KTK2</accession>
<evidence type="ECO:0000313" key="2">
    <source>
        <dbReference type="EMBL" id="KZP22239.1"/>
    </source>
</evidence>
<reference evidence="2 3" key="1">
    <citation type="journal article" date="2016" name="Mol. Biol. Evol.">
        <title>Comparative Genomics of Early-Diverging Mushroom-Forming Fungi Provides Insights into the Origins of Lignocellulose Decay Capabilities.</title>
        <authorList>
            <person name="Nagy L.G."/>
            <person name="Riley R."/>
            <person name="Tritt A."/>
            <person name="Adam C."/>
            <person name="Daum C."/>
            <person name="Floudas D."/>
            <person name="Sun H."/>
            <person name="Yadav J.S."/>
            <person name="Pangilinan J."/>
            <person name="Larsson K.H."/>
            <person name="Matsuura K."/>
            <person name="Barry K."/>
            <person name="Labutti K."/>
            <person name="Kuo R."/>
            <person name="Ohm R.A."/>
            <person name="Bhattacharya S.S."/>
            <person name="Shirouzu T."/>
            <person name="Yoshinaga Y."/>
            <person name="Martin F.M."/>
            <person name="Grigoriev I.V."/>
            <person name="Hibbett D.S."/>
        </authorList>
    </citation>
    <scope>NUCLEOTIDE SEQUENCE [LARGE SCALE GENOMIC DNA]</scope>
    <source>
        <strain evidence="2 3">CBS 109695</strain>
    </source>
</reference>
<organism evidence="2 3">
    <name type="scientific">Athelia psychrophila</name>
    <dbReference type="NCBI Taxonomy" id="1759441"/>
    <lineage>
        <taxon>Eukaryota</taxon>
        <taxon>Fungi</taxon>
        <taxon>Dikarya</taxon>
        <taxon>Basidiomycota</taxon>
        <taxon>Agaricomycotina</taxon>
        <taxon>Agaricomycetes</taxon>
        <taxon>Agaricomycetidae</taxon>
        <taxon>Atheliales</taxon>
        <taxon>Atheliaceae</taxon>
        <taxon>Athelia</taxon>
    </lineage>
</organism>
<feature type="region of interest" description="Disordered" evidence="1">
    <location>
        <begin position="1204"/>
        <end position="1224"/>
    </location>
</feature>
<keyword evidence="3" id="KW-1185">Reference proteome</keyword>
<feature type="region of interest" description="Disordered" evidence="1">
    <location>
        <begin position="1127"/>
        <end position="1158"/>
    </location>
</feature>
<dbReference type="STRING" id="436010.A0A166KTK2"/>
<feature type="region of interest" description="Disordered" evidence="1">
    <location>
        <begin position="550"/>
        <end position="569"/>
    </location>
</feature>
<feature type="compositionally biased region" description="Low complexity" evidence="1">
    <location>
        <begin position="457"/>
        <end position="470"/>
    </location>
</feature>
<feature type="region of interest" description="Disordered" evidence="1">
    <location>
        <begin position="443"/>
        <end position="470"/>
    </location>
</feature>
<feature type="region of interest" description="Disordered" evidence="1">
    <location>
        <begin position="1416"/>
        <end position="1534"/>
    </location>
</feature>